<accession>A0A0K9YIN2</accession>
<evidence type="ECO:0000259" key="3">
    <source>
        <dbReference type="Pfam" id="PF26347"/>
    </source>
</evidence>
<evidence type="ECO:0000313" key="5">
    <source>
        <dbReference type="EMBL" id="KNB68534.1"/>
    </source>
</evidence>
<dbReference type="AlphaFoldDB" id="A0A0K9YIN2"/>
<evidence type="ECO:0000313" key="4">
    <source>
        <dbReference type="EMBL" id="GED69028.1"/>
    </source>
</evidence>
<dbReference type="EMBL" id="LGIQ01000017">
    <property type="protein sequence ID" value="KNB68534.1"/>
    <property type="molecule type" value="Genomic_DNA"/>
</dbReference>
<dbReference type="PATRIC" id="fig|54915.3.peg.423"/>
<organism evidence="5 6">
    <name type="scientific">Brevibacillus reuszeri</name>
    <dbReference type="NCBI Taxonomy" id="54915"/>
    <lineage>
        <taxon>Bacteria</taxon>
        <taxon>Bacillati</taxon>
        <taxon>Bacillota</taxon>
        <taxon>Bacilli</taxon>
        <taxon>Bacillales</taxon>
        <taxon>Paenibacillaceae</taxon>
        <taxon>Brevibacillus</taxon>
    </lineage>
</organism>
<evidence type="ECO:0000256" key="2">
    <source>
        <dbReference type="SAM" id="Phobius"/>
    </source>
</evidence>
<dbReference type="RefSeq" id="WP_049742463.1">
    <property type="nucleotide sequence ID" value="NZ_BJON01000010.1"/>
</dbReference>
<reference evidence="6" key="1">
    <citation type="submission" date="2015-07" db="EMBL/GenBank/DDBJ databases">
        <title>Genome sequencing project for genomic taxonomy and phylogenomics of Bacillus-like bacteria.</title>
        <authorList>
            <person name="Liu B."/>
            <person name="Wang J."/>
            <person name="Zhu Y."/>
            <person name="Liu G."/>
            <person name="Chen Q."/>
            <person name="Chen Z."/>
            <person name="Lan J."/>
            <person name="Che J."/>
            <person name="Ge C."/>
            <person name="Shi H."/>
            <person name="Pan Z."/>
            <person name="Liu X."/>
        </authorList>
    </citation>
    <scope>NUCLEOTIDE SEQUENCE [LARGE SCALE GENOMIC DNA]</scope>
    <source>
        <strain evidence="6">DSM 9887</strain>
    </source>
</reference>
<evidence type="ECO:0000313" key="7">
    <source>
        <dbReference type="Proteomes" id="UP000319578"/>
    </source>
</evidence>
<gene>
    <name evidence="5" type="ORF">ADS79_31645</name>
    <name evidence="4" type="ORF">BRE01_27300</name>
</gene>
<dbReference type="Pfam" id="PF26347">
    <property type="entry name" value="YtrI_sporulation"/>
    <property type="match status" value="1"/>
</dbReference>
<dbReference type="EMBL" id="BJON01000010">
    <property type="protein sequence ID" value="GED69028.1"/>
    <property type="molecule type" value="Genomic_DNA"/>
</dbReference>
<name>A0A0K9YIN2_9BACL</name>
<evidence type="ECO:0000256" key="1">
    <source>
        <dbReference type="SAM" id="Coils"/>
    </source>
</evidence>
<feature type="transmembrane region" description="Helical" evidence="2">
    <location>
        <begin position="6"/>
        <end position="29"/>
    </location>
</feature>
<feature type="coiled-coil region" evidence="1">
    <location>
        <begin position="32"/>
        <end position="66"/>
    </location>
</feature>
<proteinExistence type="predicted"/>
<reference evidence="4 7" key="3">
    <citation type="submission" date="2019-06" db="EMBL/GenBank/DDBJ databases">
        <title>Whole genome shotgun sequence of Brevibacillus reuszeri NBRC 15719.</title>
        <authorList>
            <person name="Hosoyama A."/>
            <person name="Uohara A."/>
            <person name="Ohji S."/>
            <person name="Ichikawa N."/>
        </authorList>
    </citation>
    <scope>NUCLEOTIDE SEQUENCE [LARGE SCALE GENOMIC DNA]</scope>
    <source>
        <strain evidence="4 7">NBRC 15719</strain>
    </source>
</reference>
<keyword evidence="2" id="KW-1133">Transmembrane helix</keyword>
<dbReference type="Proteomes" id="UP000319578">
    <property type="component" value="Unassembled WGS sequence"/>
</dbReference>
<keyword evidence="7" id="KW-1185">Reference proteome</keyword>
<dbReference type="Proteomes" id="UP000036834">
    <property type="component" value="Unassembled WGS sequence"/>
</dbReference>
<sequence length="179" mass="20912">MIVVLWKRYVALLLIGIMLGSTTVLMLYGREMEEMMLVKKSLELQNKKLYEEIQSLKENQRVYRKKQDTVIEEVRASVLAGEQKLHPTIEVQVVDRVEKDMASLKGKKVEQVAYVHQVLHEMLRRREYVLSDGTMVEVRIKTVVISQTLYVFVTAEVKKEDVMKKVARNFLFIDSYIST</sequence>
<comment type="caution">
    <text evidence="5">The sequence shown here is derived from an EMBL/GenBank/DDBJ whole genome shotgun (WGS) entry which is preliminary data.</text>
</comment>
<evidence type="ECO:0000313" key="6">
    <source>
        <dbReference type="Proteomes" id="UP000036834"/>
    </source>
</evidence>
<protein>
    <recommendedName>
        <fullName evidence="3">Sporulation membrane protein YtrI C-terminal domain-containing protein</fullName>
    </recommendedName>
</protein>
<dbReference type="InterPro" id="IPR058620">
    <property type="entry name" value="YtrI_C"/>
</dbReference>
<keyword evidence="2" id="KW-0472">Membrane</keyword>
<keyword evidence="2" id="KW-0812">Transmembrane</keyword>
<feature type="domain" description="Sporulation membrane protein YtrI C-terminal" evidence="3">
    <location>
        <begin position="81"/>
        <end position="155"/>
    </location>
</feature>
<reference evidence="5" key="2">
    <citation type="submission" date="2015-07" db="EMBL/GenBank/DDBJ databases">
        <title>MeaNS - Measles Nucleotide Surveillance Program.</title>
        <authorList>
            <person name="Tran T."/>
            <person name="Druce J."/>
        </authorList>
    </citation>
    <scope>NUCLEOTIDE SEQUENCE</scope>
    <source>
        <strain evidence="5">DSM 9887</strain>
    </source>
</reference>
<dbReference type="OrthoDB" id="2467498at2"/>
<dbReference type="STRING" id="54915.ADS79_31645"/>
<keyword evidence="1" id="KW-0175">Coiled coil</keyword>